<protein>
    <submittedName>
        <fullName evidence="1">DUF839 domain-containing protein</fullName>
    </submittedName>
</protein>
<reference evidence="1 2" key="1">
    <citation type="submission" date="2018-07" db="EMBL/GenBank/DDBJ databases">
        <title>Genomic and Epidemiologic Investigation of an Indolent Hospital Outbreak.</title>
        <authorList>
            <person name="Johnson R.C."/>
            <person name="Deming C."/>
            <person name="Conlan S."/>
            <person name="Zellmer C.J."/>
            <person name="Michelin A.V."/>
            <person name="Lee-Lin S."/>
            <person name="Thomas P.J."/>
            <person name="Park M."/>
            <person name="Weingarten R.A."/>
            <person name="Less J."/>
            <person name="Dekker J.P."/>
            <person name="Frank K.M."/>
            <person name="Musser K.A."/>
            <person name="Mcquiston J.R."/>
            <person name="Henderson D.K."/>
            <person name="Lau A.F."/>
            <person name="Palmore T.N."/>
            <person name="Segre J.A."/>
        </authorList>
    </citation>
    <scope>NUCLEOTIDE SEQUENCE [LARGE SCALE GENOMIC DNA]</scope>
    <source>
        <strain evidence="1 2">SK-CDC1_0717</strain>
    </source>
</reference>
<comment type="caution">
    <text evidence="1">The sequence shown here is derived from an EMBL/GenBank/DDBJ whole genome shotgun (WGS) entry which is preliminary data.</text>
</comment>
<accession>A0A430G8V5</accession>
<dbReference type="EMBL" id="QQYZ01000001">
    <property type="protein sequence ID" value="RSY90465.1"/>
    <property type="molecule type" value="Genomic_DNA"/>
</dbReference>
<dbReference type="Pfam" id="PF05787">
    <property type="entry name" value="PhoX"/>
    <property type="match status" value="2"/>
</dbReference>
<gene>
    <name evidence="1" type="ORF">DAH66_00265</name>
</gene>
<dbReference type="AlphaFoldDB" id="A0A430G8V5"/>
<evidence type="ECO:0000313" key="2">
    <source>
        <dbReference type="Proteomes" id="UP000287746"/>
    </source>
</evidence>
<proteinExistence type="predicted"/>
<sequence>MVHHIPHSTRDASETPRECDDVFSTIDRRTFTAGLAGAAFAALARVPADAAATAPGYGPLRADPTGLLDLPDGFHYKVISRFGDRMDDGFTVGDRADGMGCIPLGRRRVALVRNHELQARHHGDGPFARTDAARVPAYDRDTAGRPLPGGTSTIVYDFASGKVERQYLSLAGTIRNCAGGTTPWGSWLSCEEDVTRAGAGVARDHGWVFEVPARHRGLVDPVPLKAMGRFNHEAAAVDPRTGIVYLTEDREDGLLYRFLPDHRGQLARGGRLQALGLRDRPEGGDTSNKLGSDVTPGAWKAACWIDLDGVEAPDDDLRLRGYKAGAARFARGEGIHWGIGEGYFCCTSGGAAGLGQVMRYRPSPREGQPGEVDAPGMLQLFVESTDPAMFNFGDNLTVGPNGHLIVCEDQYTDVVDNHLRGVTPDGRLYPVGRCRLQTELAGACFSPDGSTLFVNLYSPATTLAISGPWRRL</sequence>
<dbReference type="InterPro" id="IPR008557">
    <property type="entry name" value="PhoX"/>
</dbReference>
<dbReference type="SUPFAM" id="SSF63829">
    <property type="entry name" value="Calcium-dependent phosphotriesterase"/>
    <property type="match status" value="1"/>
</dbReference>
<name>A0A430G8V5_9SPHN</name>
<dbReference type="PANTHER" id="PTHR35399:SF4">
    <property type="entry name" value="MEMBRANE PROTEIN"/>
    <property type="match status" value="1"/>
</dbReference>
<dbReference type="PANTHER" id="PTHR35399">
    <property type="entry name" value="SLR8030 PROTEIN"/>
    <property type="match status" value="1"/>
</dbReference>
<organism evidence="1 2">
    <name type="scientific">Sphingomonas koreensis</name>
    <dbReference type="NCBI Taxonomy" id="93064"/>
    <lineage>
        <taxon>Bacteria</taxon>
        <taxon>Pseudomonadati</taxon>
        <taxon>Pseudomonadota</taxon>
        <taxon>Alphaproteobacteria</taxon>
        <taxon>Sphingomonadales</taxon>
        <taxon>Sphingomonadaceae</taxon>
        <taxon>Sphingomonas</taxon>
    </lineage>
</organism>
<evidence type="ECO:0000313" key="1">
    <source>
        <dbReference type="EMBL" id="RSY90465.1"/>
    </source>
</evidence>
<dbReference type="Proteomes" id="UP000287746">
    <property type="component" value="Unassembled WGS sequence"/>
</dbReference>